<organism evidence="2 3">
    <name type="scientific">Tanacetum coccineum</name>
    <dbReference type="NCBI Taxonomy" id="301880"/>
    <lineage>
        <taxon>Eukaryota</taxon>
        <taxon>Viridiplantae</taxon>
        <taxon>Streptophyta</taxon>
        <taxon>Embryophyta</taxon>
        <taxon>Tracheophyta</taxon>
        <taxon>Spermatophyta</taxon>
        <taxon>Magnoliopsida</taxon>
        <taxon>eudicotyledons</taxon>
        <taxon>Gunneridae</taxon>
        <taxon>Pentapetalae</taxon>
        <taxon>asterids</taxon>
        <taxon>campanulids</taxon>
        <taxon>Asterales</taxon>
        <taxon>Asteraceae</taxon>
        <taxon>Asteroideae</taxon>
        <taxon>Anthemideae</taxon>
        <taxon>Anthemidinae</taxon>
        <taxon>Tanacetum</taxon>
    </lineage>
</organism>
<feature type="region of interest" description="Disordered" evidence="1">
    <location>
        <begin position="45"/>
        <end position="69"/>
    </location>
</feature>
<reference evidence="2" key="1">
    <citation type="journal article" date="2022" name="Int. J. Mol. Sci.">
        <title>Draft Genome of Tanacetum Coccineum: Genomic Comparison of Closely Related Tanacetum-Family Plants.</title>
        <authorList>
            <person name="Yamashiro T."/>
            <person name="Shiraishi A."/>
            <person name="Nakayama K."/>
            <person name="Satake H."/>
        </authorList>
    </citation>
    <scope>NUCLEOTIDE SEQUENCE</scope>
</reference>
<evidence type="ECO:0000313" key="2">
    <source>
        <dbReference type="EMBL" id="GJT82289.1"/>
    </source>
</evidence>
<proteinExistence type="predicted"/>
<dbReference type="EMBL" id="BQNB010019154">
    <property type="protein sequence ID" value="GJT82289.1"/>
    <property type="molecule type" value="Genomic_DNA"/>
</dbReference>
<reference evidence="2" key="2">
    <citation type="submission" date="2022-01" db="EMBL/GenBank/DDBJ databases">
        <authorList>
            <person name="Yamashiro T."/>
            <person name="Shiraishi A."/>
            <person name="Satake H."/>
            <person name="Nakayama K."/>
        </authorList>
    </citation>
    <scope>NUCLEOTIDE SEQUENCE</scope>
</reference>
<accession>A0ABQ5H489</accession>
<protein>
    <submittedName>
        <fullName evidence="2">Uncharacterized protein</fullName>
    </submittedName>
</protein>
<evidence type="ECO:0000313" key="3">
    <source>
        <dbReference type="Proteomes" id="UP001151760"/>
    </source>
</evidence>
<sequence length="371" mass="42051">MEILLEPTSNKLMVERFNTSVGNPVKEILRKLNLPDHRILKYGGEDMALPPSDQRHQYLRSGQPDPTDTPRYEGLHYTNADIADFKMRLARIYRREVHRVQVFNFRGLPDLIVEGLSTRMLMEHMDAQRFGEAVLDLDTVGALLFQLGGVRRRMSWREFILALGLHLAKEMQTAGFGLYWAESARRIPDKGELSDYWIRISSVGDFLGMDVGSVNVPYLLARYLRLFASRRKQGAMISRGGVDEEALVAPGGGDEDDEIPQAMPSPPRTQGERIAQLEEVGNVIGRVPETHQTEDRRCQHFHTPAAAKPMIPLSLIFCLYPLIKPGSKFNTIVREFVMEPSTLSKSRAELRRESDFKCVKAEGKKSNLKTS</sequence>
<comment type="caution">
    <text evidence="2">The sequence shown here is derived from an EMBL/GenBank/DDBJ whole genome shotgun (WGS) entry which is preliminary data.</text>
</comment>
<evidence type="ECO:0000256" key="1">
    <source>
        <dbReference type="SAM" id="MobiDB-lite"/>
    </source>
</evidence>
<name>A0ABQ5H489_9ASTR</name>
<keyword evidence="3" id="KW-1185">Reference proteome</keyword>
<gene>
    <name evidence="2" type="ORF">Tco_1056631</name>
</gene>
<feature type="region of interest" description="Disordered" evidence="1">
    <location>
        <begin position="250"/>
        <end position="269"/>
    </location>
</feature>
<dbReference type="Proteomes" id="UP001151760">
    <property type="component" value="Unassembled WGS sequence"/>
</dbReference>